<feature type="region of interest" description="Disordered" evidence="2">
    <location>
        <begin position="490"/>
        <end position="514"/>
    </location>
</feature>
<keyword evidence="6" id="KW-1185">Reference proteome</keyword>
<accession>A0A1G6UPW8</accession>
<evidence type="ECO:0000256" key="2">
    <source>
        <dbReference type="SAM" id="MobiDB-lite"/>
    </source>
</evidence>
<dbReference type="Proteomes" id="UP000199039">
    <property type="component" value="Unassembled WGS sequence"/>
</dbReference>
<dbReference type="PANTHER" id="PTHR43377">
    <property type="entry name" value="BILIVERDIN REDUCTASE A"/>
    <property type="match status" value="1"/>
</dbReference>
<comment type="similarity">
    <text evidence="1">Belongs to the Gfo/Idh/MocA family.</text>
</comment>
<dbReference type="InterPro" id="IPR004104">
    <property type="entry name" value="Gfo/Idh/MocA-like_OxRdtase_C"/>
</dbReference>
<dbReference type="SUPFAM" id="SSF51735">
    <property type="entry name" value="NAD(P)-binding Rossmann-fold domains"/>
    <property type="match status" value="1"/>
</dbReference>
<protein>
    <submittedName>
        <fullName evidence="5">Oxidoreductase family, NAD-binding Rossmann fold</fullName>
    </submittedName>
</protein>
<feature type="domain" description="Gfo/Idh/MocA-like oxidoreductase C-terminal" evidence="4">
    <location>
        <begin position="151"/>
        <end position="348"/>
    </location>
</feature>
<dbReference type="InterPro" id="IPR000683">
    <property type="entry name" value="Gfo/Idh/MocA-like_OxRdtase_N"/>
</dbReference>
<dbReference type="RefSeq" id="WP_093185278.1">
    <property type="nucleotide sequence ID" value="NZ_FMYH01000007.1"/>
</dbReference>
<evidence type="ECO:0000259" key="3">
    <source>
        <dbReference type="Pfam" id="PF01408"/>
    </source>
</evidence>
<evidence type="ECO:0000259" key="4">
    <source>
        <dbReference type="Pfam" id="PF02894"/>
    </source>
</evidence>
<dbReference type="AlphaFoldDB" id="A0A1G6UPW8"/>
<sequence length="514" mass="55465">MTSENTTPTRRRYAVTGLGHRSSMYVSAILGEHADVAELVAFCEPNPTRLAAYTAIAAAAGAGDIPGHTPDALEQMIREQRVDTVIITTPDHTHAQLVDRALRAGADVVVEKPLTISAEGCRMINTAVEETGRNVVMTFNYRYAPRNSELKRVIASGEIGEVTSVHFEWVLDTVHGADYFRRWHREKRNSGGLLIHKSSHHFDLVNWWIGDAPERVYARGGLKFYGDTSVVAREMAAADAAAGLPPRPARGTGSADGTRGWEGRAGDRWSLDLRADERLAELYLEAEHHDGYIRDQDVFSPGITIEDNLALLVDYRRGATLTYSLNAHGPWEGYRVTVNGTKGRAELEVVERGSIALDERGRSILDPSATPGAWEGDDVRPFGDTLTVQKHWERARRVDIPAGIGGHGGGDAILLQDVFRAPVDGPRPDPLGRPAGYVDGVRAVAVGISGNASLVSGLPVIVDELNLGIDITVPRPGALPDAAVRPTAHTAPTALTPVTPTLPDAARSPEQVTS</sequence>
<dbReference type="Pfam" id="PF01408">
    <property type="entry name" value="GFO_IDH_MocA"/>
    <property type="match status" value="1"/>
</dbReference>
<evidence type="ECO:0000313" key="6">
    <source>
        <dbReference type="Proteomes" id="UP000199039"/>
    </source>
</evidence>
<organism evidence="5 6">
    <name type="scientific">Sanguibacter gelidistatuariae</name>
    <dbReference type="NCBI Taxonomy" id="1814289"/>
    <lineage>
        <taxon>Bacteria</taxon>
        <taxon>Bacillati</taxon>
        <taxon>Actinomycetota</taxon>
        <taxon>Actinomycetes</taxon>
        <taxon>Micrococcales</taxon>
        <taxon>Sanguibacteraceae</taxon>
        <taxon>Sanguibacter</taxon>
    </lineage>
</organism>
<dbReference type="GO" id="GO:0000166">
    <property type="term" value="F:nucleotide binding"/>
    <property type="evidence" value="ECO:0007669"/>
    <property type="project" value="InterPro"/>
</dbReference>
<proteinExistence type="inferred from homology"/>
<gene>
    <name evidence="5" type="ORF">SAMN05216410_3300</name>
</gene>
<dbReference type="STRING" id="1814289.SAMN05216410_3300"/>
<evidence type="ECO:0000256" key="1">
    <source>
        <dbReference type="ARBA" id="ARBA00010928"/>
    </source>
</evidence>
<dbReference type="Pfam" id="PF02894">
    <property type="entry name" value="GFO_IDH_MocA_C"/>
    <property type="match status" value="1"/>
</dbReference>
<dbReference type="EMBL" id="FMYH01000007">
    <property type="protein sequence ID" value="SDD42746.1"/>
    <property type="molecule type" value="Genomic_DNA"/>
</dbReference>
<feature type="compositionally biased region" description="Low complexity" evidence="2">
    <location>
        <begin position="490"/>
        <end position="506"/>
    </location>
</feature>
<dbReference type="Gene3D" id="3.40.50.720">
    <property type="entry name" value="NAD(P)-binding Rossmann-like Domain"/>
    <property type="match status" value="1"/>
</dbReference>
<evidence type="ECO:0000313" key="5">
    <source>
        <dbReference type="EMBL" id="SDD42746.1"/>
    </source>
</evidence>
<dbReference type="SUPFAM" id="SSF55347">
    <property type="entry name" value="Glyceraldehyde-3-phosphate dehydrogenase-like, C-terminal domain"/>
    <property type="match status" value="1"/>
</dbReference>
<dbReference type="PANTHER" id="PTHR43377:SF2">
    <property type="entry name" value="BINDING ROSSMANN FOLD OXIDOREDUCTASE, PUTATIVE (AFU_ORTHOLOGUE AFUA_4G00560)-RELATED"/>
    <property type="match status" value="1"/>
</dbReference>
<dbReference type="Gene3D" id="3.30.360.10">
    <property type="entry name" value="Dihydrodipicolinate Reductase, domain 2"/>
    <property type="match status" value="1"/>
</dbReference>
<reference evidence="5 6" key="1">
    <citation type="submission" date="2016-09" db="EMBL/GenBank/DDBJ databases">
        <authorList>
            <person name="Capua I."/>
            <person name="De Benedictis P."/>
            <person name="Joannis T."/>
            <person name="Lombin L.H."/>
            <person name="Cattoli G."/>
        </authorList>
    </citation>
    <scope>NUCLEOTIDE SEQUENCE [LARGE SCALE GENOMIC DNA]</scope>
    <source>
        <strain evidence="5 6">ISLP-3</strain>
    </source>
</reference>
<feature type="domain" description="Gfo/Idh/MocA-like oxidoreductase N-terminal" evidence="3">
    <location>
        <begin position="12"/>
        <end position="137"/>
    </location>
</feature>
<dbReference type="InterPro" id="IPR036291">
    <property type="entry name" value="NAD(P)-bd_dom_sf"/>
</dbReference>
<name>A0A1G6UPW8_9MICO</name>
<dbReference type="InterPro" id="IPR051450">
    <property type="entry name" value="Gfo/Idh/MocA_Oxidoreductases"/>
</dbReference>
<dbReference type="OrthoDB" id="103047at2"/>